<evidence type="ECO:0000256" key="1">
    <source>
        <dbReference type="SAM" id="MobiDB-lite"/>
    </source>
</evidence>
<dbReference type="Proteomes" id="UP000712600">
    <property type="component" value="Unassembled WGS sequence"/>
</dbReference>
<dbReference type="PANTHER" id="PTHR33402:SF19">
    <property type="entry name" value="VQ MOTIF-CONTAINING PROTEIN 11"/>
    <property type="match status" value="1"/>
</dbReference>
<sequence>MEEEHQPQSDQEVSKELEEEVSKETVEEEVVDIDQPETEEPIKKVDGETEVVDTPVPDLGRGLHEKKHPTRLQDYILSTVQNHFHRGFLVSPVSHLDPFWTRVSPHSAREYPHASPNDVEQKVIAEKGFYVLLSPRSGAEQAPKLLPLFPLPLRSPNATNQWTEEDYRKS</sequence>
<gene>
    <name evidence="2" type="ORF">F2Q69_00049231</name>
</gene>
<feature type="compositionally biased region" description="Basic and acidic residues" evidence="1">
    <location>
        <begin position="1"/>
        <end position="25"/>
    </location>
</feature>
<evidence type="ECO:0000313" key="3">
    <source>
        <dbReference type="Proteomes" id="UP000712600"/>
    </source>
</evidence>
<accession>A0A8S9Q5X2</accession>
<feature type="region of interest" description="Disordered" evidence="1">
    <location>
        <begin position="1"/>
        <end position="67"/>
    </location>
</feature>
<proteinExistence type="predicted"/>
<dbReference type="EMBL" id="QGKX02001347">
    <property type="protein sequence ID" value="KAF3526052.1"/>
    <property type="molecule type" value="Genomic_DNA"/>
</dbReference>
<protein>
    <submittedName>
        <fullName evidence="2">Uncharacterized protein</fullName>
    </submittedName>
</protein>
<feature type="compositionally biased region" description="Acidic residues" evidence="1">
    <location>
        <begin position="26"/>
        <end position="39"/>
    </location>
</feature>
<evidence type="ECO:0000313" key="2">
    <source>
        <dbReference type="EMBL" id="KAF3526052.1"/>
    </source>
</evidence>
<name>A0A8S9Q5X2_BRACR</name>
<dbReference type="InterPro" id="IPR039611">
    <property type="entry name" value="VQ_4/11/13/19/31/33"/>
</dbReference>
<dbReference type="PANTHER" id="PTHR33402">
    <property type="entry name" value="VQ MOTIF-CONTAINING PROTEIN 11-LIKE"/>
    <property type="match status" value="1"/>
</dbReference>
<comment type="caution">
    <text evidence="2">The sequence shown here is derived from an EMBL/GenBank/DDBJ whole genome shotgun (WGS) entry which is preliminary data.</text>
</comment>
<organism evidence="2 3">
    <name type="scientific">Brassica cretica</name>
    <name type="common">Mustard</name>
    <dbReference type="NCBI Taxonomy" id="69181"/>
    <lineage>
        <taxon>Eukaryota</taxon>
        <taxon>Viridiplantae</taxon>
        <taxon>Streptophyta</taxon>
        <taxon>Embryophyta</taxon>
        <taxon>Tracheophyta</taxon>
        <taxon>Spermatophyta</taxon>
        <taxon>Magnoliopsida</taxon>
        <taxon>eudicotyledons</taxon>
        <taxon>Gunneridae</taxon>
        <taxon>Pentapetalae</taxon>
        <taxon>rosids</taxon>
        <taxon>malvids</taxon>
        <taxon>Brassicales</taxon>
        <taxon>Brassicaceae</taxon>
        <taxon>Brassiceae</taxon>
        <taxon>Brassica</taxon>
    </lineage>
</organism>
<reference evidence="2" key="1">
    <citation type="submission" date="2019-12" db="EMBL/GenBank/DDBJ databases">
        <title>Genome sequencing and annotation of Brassica cretica.</title>
        <authorList>
            <person name="Studholme D.J."/>
            <person name="Sarris P."/>
        </authorList>
    </citation>
    <scope>NUCLEOTIDE SEQUENCE</scope>
    <source>
        <strain evidence="2">PFS-109/04</strain>
        <tissue evidence="2">Leaf</tissue>
    </source>
</reference>
<dbReference type="AlphaFoldDB" id="A0A8S9Q5X2"/>